<proteinExistence type="predicted"/>
<name>A0A8T3V5W9_9EURY</name>
<evidence type="ECO:0000313" key="1">
    <source>
        <dbReference type="EMBL" id="MBE6501992.1"/>
    </source>
</evidence>
<protein>
    <submittedName>
        <fullName evidence="1">Uncharacterized protein</fullName>
    </submittedName>
</protein>
<dbReference type="RefSeq" id="WP_303739084.1">
    <property type="nucleotide sequence ID" value="NZ_SUTK01000024.1"/>
</dbReference>
<accession>A0A8T3V5W9</accession>
<comment type="caution">
    <text evidence="1">The sequence shown here is derived from an EMBL/GenBank/DDBJ whole genome shotgun (WGS) entry which is preliminary data.</text>
</comment>
<sequence>MENSADEMKKSIEKIYERLDKVSPVDFDCGKLCGEICCVFDSEEYPNEDLALFLMPGEELMYEDSDEFELYYIDAKELDFPHSWKGDVCLVKCKNPPRCDRSIRPIQCRTFPLVPHISKNGEFHLVLDASEFPYECPIIKNHIRFRDDFLKETYEVWKILIRNPLVYDFVDMDSRRRENRKIDFEIVI</sequence>
<gene>
    <name evidence="1" type="ORF">E7Z79_06070</name>
</gene>
<dbReference type="Proteomes" id="UP000783037">
    <property type="component" value="Unassembled WGS sequence"/>
</dbReference>
<organism evidence="1 2">
    <name type="scientific">Methanobrevibacter thaueri</name>
    <dbReference type="NCBI Taxonomy" id="190975"/>
    <lineage>
        <taxon>Archaea</taxon>
        <taxon>Methanobacteriati</taxon>
        <taxon>Methanobacteriota</taxon>
        <taxon>Methanomada group</taxon>
        <taxon>Methanobacteria</taxon>
        <taxon>Methanobacteriales</taxon>
        <taxon>Methanobacteriaceae</taxon>
        <taxon>Methanobrevibacter</taxon>
    </lineage>
</organism>
<dbReference type="EMBL" id="SUTK01000024">
    <property type="protein sequence ID" value="MBE6501992.1"/>
    <property type="molecule type" value="Genomic_DNA"/>
</dbReference>
<dbReference type="AlphaFoldDB" id="A0A8T3V5W9"/>
<evidence type="ECO:0000313" key="2">
    <source>
        <dbReference type="Proteomes" id="UP000783037"/>
    </source>
</evidence>
<reference evidence="1" key="1">
    <citation type="submission" date="2019-04" db="EMBL/GenBank/DDBJ databases">
        <title>Evolution of Biomass-Degrading Anaerobic Consortia Revealed by Metagenomics.</title>
        <authorList>
            <person name="Peng X."/>
        </authorList>
    </citation>
    <scope>NUCLEOTIDE SEQUENCE</scope>
    <source>
        <strain evidence="1">SIG18</strain>
    </source>
</reference>